<dbReference type="EMBL" id="JANUGX010000028">
    <property type="protein sequence ID" value="MCS0591599.1"/>
    <property type="molecule type" value="Genomic_DNA"/>
</dbReference>
<evidence type="ECO:0008006" key="3">
    <source>
        <dbReference type="Google" id="ProtNLM"/>
    </source>
</evidence>
<sequence>MIRFLLSTTLATALGIGLSACVGSGGINGINGGDSPEQQLEVHAILDHREVAGVGCLLANDVGRWFVVAPGRVTVTRSSKPLAVYCKRDGVGSADEWWGAHYRSNRLVGNILFSAGLRDYVEGNYAYAPTVTVYMRPARPGEGGRDPADRDTPIF</sequence>
<proteinExistence type="predicted"/>
<dbReference type="PROSITE" id="PS51257">
    <property type="entry name" value="PROKAR_LIPOPROTEIN"/>
    <property type="match status" value="1"/>
</dbReference>
<dbReference type="RefSeq" id="WP_258847362.1">
    <property type="nucleotide sequence ID" value="NZ_JANUGX010000028.1"/>
</dbReference>
<dbReference type="Proteomes" id="UP001205560">
    <property type="component" value="Unassembled WGS sequence"/>
</dbReference>
<reference evidence="1 2" key="1">
    <citation type="submission" date="2022-08" db="EMBL/GenBank/DDBJ databases">
        <title>Reclassification of Massilia species as members of the genera Telluria, Duganella, Pseudoduganella, Mokoshia gen. nov. and Zemynaea gen. nov. using orthogonal and non-orthogonal genome-based approaches.</title>
        <authorList>
            <person name="Bowman J.P."/>
        </authorList>
    </citation>
    <scope>NUCLEOTIDE SEQUENCE [LARGE SCALE GENOMIC DNA]</scope>
    <source>
        <strain evidence="1 2">LMG 28164</strain>
    </source>
</reference>
<organism evidence="1 2">
    <name type="scientific">Massilia norwichensis</name>
    <dbReference type="NCBI Taxonomy" id="1442366"/>
    <lineage>
        <taxon>Bacteria</taxon>
        <taxon>Pseudomonadati</taxon>
        <taxon>Pseudomonadota</taxon>
        <taxon>Betaproteobacteria</taxon>
        <taxon>Burkholderiales</taxon>
        <taxon>Oxalobacteraceae</taxon>
        <taxon>Telluria group</taxon>
        <taxon>Massilia</taxon>
    </lineage>
</organism>
<evidence type="ECO:0000313" key="2">
    <source>
        <dbReference type="Proteomes" id="UP001205560"/>
    </source>
</evidence>
<evidence type="ECO:0000313" key="1">
    <source>
        <dbReference type="EMBL" id="MCS0591599.1"/>
    </source>
</evidence>
<name>A0ABT2ABP2_9BURK</name>
<protein>
    <recommendedName>
        <fullName evidence="3">Lipoprotein</fullName>
    </recommendedName>
</protein>
<accession>A0ABT2ABP2</accession>
<gene>
    <name evidence="1" type="ORF">NX782_20620</name>
</gene>
<keyword evidence="2" id="KW-1185">Reference proteome</keyword>
<comment type="caution">
    <text evidence="1">The sequence shown here is derived from an EMBL/GenBank/DDBJ whole genome shotgun (WGS) entry which is preliminary data.</text>
</comment>